<dbReference type="SUPFAM" id="SSF54593">
    <property type="entry name" value="Glyoxalase/Bleomycin resistance protein/Dihydroxybiphenyl dioxygenase"/>
    <property type="match status" value="1"/>
</dbReference>
<evidence type="ECO:0000313" key="2">
    <source>
        <dbReference type="EMBL" id="SMO64801.1"/>
    </source>
</evidence>
<name>A0A521D1B5_SACCC</name>
<dbReference type="Gene3D" id="3.30.720.110">
    <property type="match status" value="1"/>
</dbReference>
<dbReference type="OrthoDB" id="9788468at2"/>
<dbReference type="InterPro" id="IPR037523">
    <property type="entry name" value="VOC_core"/>
</dbReference>
<dbReference type="PROSITE" id="PS51819">
    <property type="entry name" value="VOC"/>
    <property type="match status" value="1"/>
</dbReference>
<proteinExistence type="predicted"/>
<reference evidence="2 3" key="1">
    <citation type="submission" date="2017-05" db="EMBL/GenBank/DDBJ databases">
        <authorList>
            <person name="Varghese N."/>
            <person name="Submissions S."/>
        </authorList>
    </citation>
    <scope>NUCLEOTIDE SEQUENCE [LARGE SCALE GENOMIC DNA]</scope>
    <source>
        <strain evidence="2 3">DSM 27040</strain>
    </source>
</reference>
<dbReference type="RefSeq" id="WP_142533230.1">
    <property type="nucleotide sequence ID" value="NZ_FXTB01000004.1"/>
</dbReference>
<dbReference type="InterPro" id="IPR025870">
    <property type="entry name" value="Glyoxalase-like_dom"/>
</dbReference>
<dbReference type="Gene3D" id="3.30.720.120">
    <property type="match status" value="1"/>
</dbReference>
<dbReference type="EMBL" id="FXTB01000004">
    <property type="protein sequence ID" value="SMO64801.1"/>
    <property type="molecule type" value="Genomic_DNA"/>
</dbReference>
<sequence>MTNPIHLIQTILYVNDQEVSCRFYQKIFRREADLHVPGMTEFNLAPHCKIGLMPNKGIANLLGKHIPHPTLGTGIPRCELYLHVEDIELEFDNAVKCGATLISPILERNWGDRACYFSDPDGHIIAFAEKNHF</sequence>
<feature type="domain" description="VOC" evidence="1">
    <location>
        <begin position="4"/>
        <end position="130"/>
    </location>
</feature>
<accession>A0A521D1B5</accession>
<evidence type="ECO:0000313" key="3">
    <source>
        <dbReference type="Proteomes" id="UP000319040"/>
    </source>
</evidence>
<dbReference type="InterPro" id="IPR029068">
    <property type="entry name" value="Glyas_Bleomycin-R_OHBP_Dase"/>
</dbReference>
<dbReference type="AlphaFoldDB" id="A0A521D1B5"/>
<keyword evidence="3" id="KW-1185">Reference proteome</keyword>
<organism evidence="2 3">
    <name type="scientific">Saccharicrinis carchari</name>
    <dbReference type="NCBI Taxonomy" id="1168039"/>
    <lineage>
        <taxon>Bacteria</taxon>
        <taxon>Pseudomonadati</taxon>
        <taxon>Bacteroidota</taxon>
        <taxon>Bacteroidia</taxon>
        <taxon>Marinilabiliales</taxon>
        <taxon>Marinilabiliaceae</taxon>
        <taxon>Saccharicrinis</taxon>
    </lineage>
</organism>
<dbReference type="Proteomes" id="UP000319040">
    <property type="component" value="Unassembled WGS sequence"/>
</dbReference>
<evidence type="ECO:0000259" key="1">
    <source>
        <dbReference type="PROSITE" id="PS51819"/>
    </source>
</evidence>
<dbReference type="Pfam" id="PF12681">
    <property type="entry name" value="Glyoxalase_2"/>
    <property type="match status" value="1"/>
</dbReference>
<gene>
    <name evidence="2" type="ORF">SAMN06265379_10465</name>
</gene>
<protein>
    <submittedName>
        <fullName evidence="2">Glyoxalase-like domain-containing protein</fullName>
    </submittedName>
</protein>